<gene>
    <name evidence="1" type="ORF">LEP1GSC104_4156</name>
</gene>
<dbReference type="RefSeq" id="WP_002121804.1">
    <property type="nucleotide sequence ID" value="NZ_AHNQ02000054.1"/>
</dbReference>
<dbReference type="Proteomes" id="UP000006324">
    <property type="component" value="Unassembled WGS sequence"/>
</dbReference>
<reference evidence="1 2" key="1">
    <citation type="submission" date="2012-09" db="EMBL/GenBank/DDBJ databases">
        <authorList>
            <person name="Harkins D.M."/>
            <person name="Durkin A.S."/>
            <person name="Brinkac L.M."/>
            <person name="Selengut J.D."/>
            <person name="Sanka R."/>
            <person name="DePew J."/>
            <person name="Purushe J."/>
            <person name="Chanthongthip A."/>
            <person name="Lattana O."/>
            <person name="Phetsouvanh R."/>
            <person name="Newton P.N."/>
            <person name="Vinetz J.M."/>
            <person name="Sutton G.G."/>
            <person name="Nelson W.C."/>
            <person name="Fouts D.E."/>
        </authorList>
    </citation>
    <scope>NUCLEOTIDE SEQUENCE [LARGE SCALE GENOMIC DNA]</scope>
    <source>
        <strain evidence="1 2">UI 12621</strain>
    </source>
</reference>
<comment type="caution">
    <text evidence="1">The sequence shown here is derived from an EMBL/GenBank/DDBJ whole genome shotgun (WGS) entry which is preliminary data.</text>
</comment>
<dbReference type="AlphaFoldDB" id="A0A0F6H499"/>
<evidence type="ECO:0000313" key="1">
    <source>
        <dbReference type="EMBL" id="EKO23029.1"/>
    </source>
</evidence>
<evidence type="ECO:0000313" key="2">
    <source>
        <dbReference type="Proteomes" id="UP000006324"/>
    </source>
</evidence>
<name>A0A0F6H499_LEPIR</name>
<protein>
    <submittedName>
        <fullName evidence="1">Uncharacterized protein</fullName>
    </submittedName>
</protein>
<accession>A0A0F6H499</accession>
<sequence>MKKFNFTVSYKIKYHKFLFRTLFKSKVLSALRLVIWRFFPLEVSTGEYPLENLPDYVREIAKELYYK</sequence>
<dbReference type="EMBL" id="AHNQ02000054">
    <property type="protein sequence ID" value="EKO23029.1"/>
    <property type="molecule type" value="Genomic_DNA"/>
</dbReference>
<proteinExistence type="predicted"/>
<organism evidence="1 2">
    <name type="scientific">Leptospira interrogans str. UI 12621</name>
    <dbReference type="NCBI Taxonomy" id="1049937"/>
    <lineage>
        <taxon>Bacteria</taxon>
        <taxon>Pseudomonadati</taxon>
        <taxon>Spirochaetota</taxon>
        <taxon>Spirochaetia</taxon>
        <taxon>Leptospirales</taxon>
        <taxon>Leptospiraceae</taxon>
        <taxon>Leptospira</taxon>
    </lineage>
</organism>